<organism evidence="2 3">
    <name type="scientific">Gigaspora margarita</name>
    <dbReference type="NCBI Taxonomy" id="4874"/>
    <lineage>
        <taxon>Eukaryota</taxon>
        <taxon>Fungi</taxon>
        <taxon>Fungi incertae sedis</taxon>
        <taxon>Mucoromycota</taxon>
        <taxon>Glomeromycotina</taxon>
        <taxon>Glomeromycetes</taxon>
        <taxon>Diversisporales</taxon>
        <taxon>Gigasporaceae</taxon>
        <taxon>Gigaspora</taxon>
    </lineage>
</organism>
<keyword evidence="3" id="KW-1185">Reference proteome</keyword>
<accession>A0A8H4B2N4</accession>
<sequence>MNILPILDVDAYSDERSEFDTFEIHGNDISNESSSYKINNPNVSKVTEDEEDDSGDSDSEKPIYPISVGMTFKHWEKLKQ</sequence>
<evidence type="ECO:0000313" key="2">
    <source>
        <dbReference type="EMBL" id="KAF0555054.1"/>
    </source>
</evidence>
<comment type="caution">
    <text evidence="2">The sequence shown here is derived from an EMBL/GenBank/DDBJ whole genome shotgun (WGS) entry which is preliminary data.</text>
</comment>
<feature type="region of interest" description="Disordered" evidence="1">
    <location>
        <begin position="26"/>
        <end position="63"/>
    </location>
</feature>
<gene>
    <name evidence="2" type="ORF">F8M41_018098</name>
</gene>
<proteinExistence type="predicted"/>
<dbReference type="OrthoDB" id="10589465at2759"/>
<reference evidence="2 3" key="1">
    <citation type="journal article" date="2019" name="Environ. Microbiol.">
        <title>At the nexus of three kingdoms: the genome of the mycorrhizal fungus Gigaspora margarita provides insights into plant, endobacterial and fungal interactions.</title>
        <authorList>
            <person name="Venice F."/>
            <person name="Ghignone S."/>
            <person name="Salvioli di Fossalunga A."/>
            <person name="Amselem J."/>
            <person name="Novero M."/>
            <person name="Xianan X."/>
            <person name="Sedzielewska Toro K."/>
            <person name="Morin E."/>
            <person name="Lipzen A."/>
            <person name="Grigoriev I.V."/>
            <person name="Henrissat B."/>
            <person name="Martin F.M."/>
            <person name="Bonfante P."/>
        </authorList>
    </citation>
    <scope>NUCLEOTIDE SEQUENCE [LARGE SCALE GENOMIC DNA]</scope>
    <source>
        <strain evidence="2 3">BEG34</strain>
    </source>
</reference>
<dbReference type="AlphaFoldDB" id="A0A8H4B2N4"/>
<dbReference type="EMBL" id="WTPW01000044">
    <property type="protein sequence ID" value="KAF0555054.1"/>
    <property type="molecule type" value="Genomic_DNA"/>
</dbReference>
<evidence type="ECO:0000313" key="3">
    <source>
        <dbReference type="Proteomes" id="UP000439903"/>
    </source>
</evidence>
<evidence type="ECO:0000256" key="1">
    <source>
        <dbReference type="SAM" id="MobiDB-lite"/>
    </source>
</evidence>
<feature type="compositionally biased region" description="Polar residues" evidence="1">
    <location>
        <begin position="28"/>
        <end position="45"/>
    </location>
</feature>
<dbReference type="Proteomes" id="UP000439903">
    <property type="component" value="Unassembled WGS sequence"/>
</dbReference>
<protein>
    <submittedName>
        <fullName evidence="2">Uncharacterized protein</fullName>
    </submittedName>
</protein>
<feature type="compositionally biased region" description="Acidic residues" evidence="1">
    <location>
        <begin position="48"/>
        <end position="57"/>
    </location>
</feature>
<name>A0A8H4B2N4_GIGMA</name>